<evidence type="ECO:0000256" key="1">
    <source>
        <dbReference type="SAM" id="MobiDB-lite"/>
    </source>
</evidence>
<organism evidence="2 3">
    <name type="scientific">Mesorhizobium plurifarium</name>
    <dbReference type="NCBI Taxonomy" id="69974"/>
    <lineage>
        <taxon>Bacteria</taxon>
        <taxon>Pseudomonadati</taxon>
        <taxon>Pseudomonadota</taxon>
        <taxon>Alphaproteobacteria</taxon>
        <taxon>Hyphomicrobiales</taxon>
        <taxon>Phyllobacteriaceae</taxon>
        <taxon>Mesorhizobium</taxon>
    </lineage>
</organism>
<reference evidence="3" key="1">
    <citation type="submission" date="2014-08" db="EMBL/GenBank/DDBJ databases">
        <authorList>
            <person name="Moulin L."/>
        </authorList>
    </citation>
    <scope>NUCLEOTIDE SEQUENCE [LARGE SCALE GENOMIC DNA]</scope>
</reference>
<evidence type="ECO:0000313" key="2">
    <source>
        <dbReference type="EMBL" id="CDX14389.1"/>
    </source>
</evidence>
<accession>A0A090DFF2</accession>
<dbReference type="EMBL" id="CCMZ01000007">
    <property type="protein sequence ID" value="CDX14389.1"/>
    <property type="molecule type" value="Genomic_DNA"/>
</dbReference>
<dbReference type="Proteomes" id="UP000045285">
    <property type="component" value="Unassembled WGS sequence"/>
</dbReference>
<dbReference type="AlphaFoldDB" id="A0A090DFF2"/>
<protein>
    <submittedName>
        <fullName evidence="2">Uncharacterized protein</fullName>
    </submittedName>
</protein>
<sequence length="118" mass="13020">MKFIGPLGPLYHGVGLRDCRRYGHKVLDAPDEEGIAFRAERISHFDSRGFQSEIGILSIHTTEGLLDIALDAHADYAILKAIRSIRSKLGLHKRKPGRKPGLGVKRERKGQPEGSAVP</sequence>
<keyword evidence="3" id="KW-1185">Reference proteome</keyword>
<proteinExistence type="predicted"/>
<feature type="region of interest" description="Disordered" evidence="1">
    <location>
        <begin position="90"/>
        <end position="118"/>
    </location>
</feature>
<evidence type="ECO:0000313" key="3">
    <source>
        <dbReference type="Proteomes" id="UP000045285"/>
    </source>
</evidence>
<name>A0A090DFF2_MESPL</name>
<gene>
    <name evidence="2" type="ORF">MPL3356_150340</name>
</gene>